<proteinExistence type="inferred from homology"/>
<reference evidence="3 5" key="2">
    <citation type="journal article" date="2014" name="PLoS Genet.">
        <title>Phylogenetically driven sequencing of extremely halophilic archaea reveals strategies for static and dynamic osmo-response.</title>
        <authorList>
            <person name="Becker E.A."/>
            <person name="Seitzer P.M."/>
            <person name="Tritt A."/>
            <person name="Larsen D."/>
            <person name="Krusor M."/>
            <person name="Yao A.I."/>
            <person name="Wu D."/>
            <person name="Madern D."/>
            <person name="Eisen J.A."/>
            <person name="Darling A.E."/>
            <person name="Facciotti M.T."/>
        </authorList>
    </citation>
    <scope>NUCLEOTIDE SEQUENCE [LARGE SCALE GENOMIC DNA]</scope>
    <source>
        <strain evidence="3">B3</strain>
        <strain evidence="5">DSM 18796 / CECT 7217 / JCM 14584 / KCTC 4019 / B3</strain>
    </source>
</reference>
<dbReference type="Gene3D" id="3.40.50.10470">
    <property type="entry name" value="Translation initiation factor eif-2b, domain 2"/>
    <property type="match status" value="1"/>
</dbReference>
<dbReference type="InterPro" id="IPR042529">
    <property type="entry name" value="IF_2B-like_C"/>
</dbReference>
<evidence type="ECO:0000256" key="1">
    <source>
        <dbReference type="RuleBase" id="RU003814"/>
    </source>
</evidence>
<dbReference type="EMBL" id="AOHV01000024">
    <property type="protein sequence ID" value="ELY38139.1"/>
    <property type="molecule type" value="Genomic_DNA"/>
</dbReference>
<dbReference type="InterPro" id="IPR037171">
    <property type="entry name" value="NagB/RpiA_transferase-like"/>
</dbReference>
<dbReference type="EMBL" id="CP002062">
    <property type="protein sequence ID" value="ADJ16043.1"/>
    <property type="molecule type" value="Genomic_DNA"/>
</dbReference>
<comment type="similarity">
    <text evidence="1">Belongs to the eIF-2B alpha/beta/delta subunits family.</text>
</comment>
<evidence type="ECO:0000313" key="5">
    <source>
        <dbReference type="Proteomes" id="UP000011645"/>
    </source>
</evidence>
<dbReference type="Proteomes" id="UP000000390">
    <property type="component" value="Chromosome"/>
</dbReference>
<dbReference type="GO" id="GO:0019509">
    <property type="term" value="P:L-methionine salvage from methylthioadenosine"/>
    <property type="evidence" value="ECO:0007669"/>
    <property type="project" value="TreeGrafter"/>
</dbReference>
<dbReference type="HOGENOM" id="CLU_568173_0_0_2"/>
<dbReference type="GeneID" id="9420478"/>
<dbReference type="SUPFAM" id="SSF100950">
    <property type="entry name" value="NagB/RpiA/CoA transferase-like"/>
    <property type="match status" value="1"/>
</dbReference>
<dbReference type="OrthoDB" id="27639at2157"/>
<protein>
    <submittedName>
        <fullName evidence="2">Initiation factor 2B related protein</fullName>
    </submittedName>
    <submittedName>
        <fullName evidence="3">Initiation factor 2B-like protein</fullName>
    </submittedName>
</protein>
<dbReference type="PANTHER" id="PTHR43475">
    <property type="entry name" value="METHYLTHIORIBOSE-1-PHOSPHATE ISOMERASE"/>
    <property type="match status" value="1"/>
</dbReference>
<reference evidence="2 4" key="1">
    <citation type="journal article" date="2010" name="J. Bacteriol.">
        <title>Complete genome sequence of Halalkalicoccus jeotgali B3(T), an extremely halophilic archaeon.</title>
        <authorList>
            <person name="Roh S.W."/>
            <person name="Nam Y.D."/>
            <person name="Nam S.H."/>
            <person name="Choi S.H."/>
            <person name="Park H.S."/>
            <person name="Bae J.W."/>
        </authorList>
    </citation>
    <scope>NUCLEOTIDE SEQUENCE [LARGE SCALE GENOMIC DNA]</scope>
    <source>
        <strain evidence="2">B3</strain>
        <strain evidence="4">DSM 18796 / CECT 7217 / JCM 14584 / KCTC 4019 / B3</strain>
    </source>
</reference>
<evidence type="ECO:0000313" key="3">
    <source>
        <dbReference type="EMBL" id="ELY38139.1"/>
    </source>
</evidence>
<keyword evidence="2" id="KW-0396">Initiation factor</keyword>
<dbReference type="PANTHER" id="PTHR43475:SF3">
    <property type="entry name" value="TRANSLATION INITIATION FACTOR EIF-2B SUBUNIT FAMILY PROTEIN (AFU_ORTHOLOGUE AFUA_2G14290)"/>
    <property type="match status" value="1"/>
</dbReference>
<dbReference type="InterPro" id="IPR000649">
    <property type="entry name" value="IF-2B-related"/>
</dbReference>
<dbReference type="RefSeq" id="WP_008416001.1">
    <property type="nucleotide sequence ID" value="NC_014297.1"/>
</dbReference>
<organism evidence="2 4">
    <name type="scientific">Halalkalicoccus jeotgali (strain DSM 18796 / CECT 7217 / JCM 14584 / KCTC 4019 / B3)</name>
    <dbReference type="NCBI Taxonomy" id="795797"/>
    <lineage>
        <taxon>Archaea</taxon>
        <taxon>Methanobacteriati</taxon>
        <taxon>Methanobacteriota</taxon>
        <taxon>Stenosarchaea group</taxon>
        <taxon>Halobacteria</taxon>
        <taxon>Halobacteriales</taxon>
        <taxon>Halococcaceae</taxon>
        <taxon>Halalkalicoccus</taxon>
    </lineage>
</organism>
<evidence type="ECO:0000313" key="4">
    <source>
        <dbReference type="Proteomes" id="UP000000390"/>
    </source>
</evidence>
<dbReference type="eggNOG" id="arCOG01127">
    <property type="taxonomic scope" value="Archaea"/>
</dbReference>
<keyword evidence="5" id="KW-1185">Reference proteome</keyword>
<keyword evidence="2" id="KW-0648">Protein biosynthesis</keyword>
<dbReference type="AlphaFoldDB" id="D8J7M3"/>
<dbReference type="GO" id="GO:0046523">
    <property type="term" value="F:S-methyl-5-thioribose-1-phosphate isomerase activity"/>
    <property type="evidence" value="ECO:0007669"/>
    <property type="project" value="TreeGrafter"/>
</dbReference>
<dbReference type="GO" id="GO:0003743">
    <property type="term" value="F:translation initiation factor activity"/>
    <property type="evidence" value="ECO:0007669"/>
    <property type="project" value="UniProtKB-KW"/>
</dbReference>
<dbReference type="PATRIC" id="fig|795797.18.peg.2663"/>
<gene>
    <name evidence="2" type="ordered locus">HacjB3_13310</name>
    <name evidence="3" type="ORF">C497_08514</name>
</gene>
<sequence length="393" mass="41537">MRTERATVVLRHRGRVLLRRWAGTPGWELPWSAVGDDPAAAASRAVESTGVEGPVTIREGAPVEIDDRTVYPFLVACESPETDDGEWVHATEIRRRETPAGSWRAYSAVAPTVESVRGDRTQGSAAVSVRALEVLRDRAGEGADWPALVEQANALLEARPSMAAVMNRINRAMAEAAGTADAVALERATRAGIDRALAADGRAAENATKRVEGTVLTLSRSGTVRGAFSAGDPDRVIVLESRPDREGIDVAEDLAEDADVTVTLDAAIAHVMADVDAVLVGADTVLADGSVVNKVGTRTAAVVAAREGVPVYAVAAVDKISPATEPVLESIDSEAITDREAVAVECPLFDRTPPDLITGLITEEGLLNATAIGERAADHERRARWKEPNPSEG</sequence>
<dbReference type="Pfam" id="PF01008">
    <property type="entry name" value="IF-2B"/>
    <property type="match status" value="1"/>
</dbReference>
<evidence type="ECO:0000313" key="2">
    <source>
        <dbReference type="EMBL" id="ADJ16043.1"/>
    </source>
</evidence>
<dbReference type="STRING" id="795797.HacjB3_13310"/>
<accession>D8J7M3</accession>
<dbReference type="KEGG" id="hje:HacjB3_13310"/>
<name>D8J7M3_HALJB</name>
<dbReference type="Proteomes" id="UP000011645">
    <property type="component" value="Unassembled WGS sequence"/>
</dbReference>